<accession>A0A9W8IJ59</accession>
<gene>
    <name evidence="3" type="ORF">IWW36_000192</name>
</gene>
<name>A0A9W8IJ59_9FUNG</name>
<dbReference type="EMBL" id="JANBUW010000002">
    <property type="protein sequence ID" value="KAJ2852563.1"/>
    <property type="molecule type" value="Genomic_DNA"/>
</dbReference>
<keyword evidence="2" id="KW-0812">Transmembrane</keyword>
<dbReference type="GO" id="GO:0016020">
    <property type="term" value="C:membrane"/>
    <property type="evidence" value="ECO:0007669"/>
    <property type="project" value="TreeGrafter"/>
</dbReference>
<feature type="transmembrane region" description="Helical" evidence="2">
    <location>
        <begin position="142"/>
        <end position="167"/>
    </location>
</feature>
<evidence type="ECO:0000256" key="2">
    <source>
        <dbReference type="SAM" id="Phobius"/>
    </source>
</evidence>
<evidence type="ECO:0000256" key="1">
    <source>
        <dbReference type="SAM" id="MobiDB-lite"/>
    </source>
</evidence>
<evidence type="ECO:0000313" key="4">
    <source>
        <dbReference type="Proteomes" id="UP001139887"/>
    </source>
</evidence>
<organism evidence="3 4">
    <name type="scientific">Coemansia brasiliensis</name>
    <dbReference type="NCBI Taxonomy" id="2650707"/>
    <lineage>
        <taxon>Eukaryota</taxon>
        <taxon>Fungi</taxon>
        <taxon>Fungi incertae sedis</taxon>
        <taxon>Zoopagomycota</taxon>
        <taxon>Kickxellomycotina</taxon>
        <taxon>Kickxellomycetes</taxon>
        <taxon>Kickxellales</taxon>
        <taxon>Kickxellaceae</taxon>
        <taxon>Coemansia</taxon>
    </lineage>
</organism>
<evidence type="ECO:0000313" key="3">
    <source>
        <dbReference type="EMBL" id="KAJ2852563.1"/>
    </source>
</evidence>
<keyword evidence="4" id="KW-1185">Reference proteome</keyword>
<dbReference type="InterPro" id="IPR022127">
    <property type="entry name" value="STIMATE/YPL162C"/>
</dbReference>
<keyword evidence="2" id="KW-0472">Membrane</keyword>
<dbReference type="PANTHER" id="PTHR31735">
    <property type="entry name" value="VACUOLAR MEMBRANE PROTEIN YPL162C"/>
    <property type="match status" value="1"/>
</dbReference>
<keyword evidence="2" id="KW-1133">Transmembrane helix</keyword>
<dbReference type="Pfam" id="PF12400">
    <property type="entry name" value="STIMATE"/>
    <property type="match status" value="1"/>
</dbReference>
<evidence type="ECO:0008006" key="5">
    <source>
        <dbReference type="Google" id="ProtNLM"/>
    </source>
</evidence>
<feature type="transmembrane region" description="Helical" evidence="2">
    <location>
        <begin position="12"/>
        <end position="35"/>
    </location>
</feature>
<dbReference type="Proteomes" id="UP001139887">
    <property type="component" value="Unassembled WGS sequence"/>
</dbReference>
<comment type="caution">
    <text evidence="3">The sequence shown here is derived from an EMBL/GenBank/DDBJ whole genome shotgun (WGS) entry which is preliminary data.</text>
</comment>
<dbReference type="PANTHER" id="PTHR31735:SF1">
    <property type="entry name" value="VACUOLAR MEMBRANE PROTEIN YPL162C"/>
    <property type="match status" value="1"/>
</dbReference>
<dbReference type="AlphaFoldDB" id="A0A9W8IJ59"/>
<sequence>MLPAAEEVLNCRLVGGFSIFIQVLVGTLGFSTLIIKRHFERPQRTWLIWGFDVGKQMISGTIMHMCNLFVSALSGGEAVNQESTNPCSWYVLNLTLDCTLGVLFVAGYLKLFETIAKKYKISGLESGHYGEPPNWRIWIRQVLVFCASMLCMKFSVVIIVLLLPFLVSLGDFILKPVLMTHSPHFEIIFVMAIWPLVLNIFESWVLDQFIKKKYRGPVMSATGHIPLSTEEDNAPPYTAAIEMHDASVASSRTLQGDTLERLSVDMHGLDLQLSDDDEYVQRKRMSIDEAYPDQPFSLPTPSFTPTEARHIGPYQTSNEASSKVHSE</sequence>
<reference evidence="3" key="1">
    <citation type="submission" date="2022-07" db="EMBL/GenBank/DDBJ databases">
        <title>Phylogenomic reconstructions and comparative analyses of Kickxellomycotina fungi.</title>
        <authorList>
            <person name="Reynolds N.K."/>
            <person name="Stajich J.E."/>
            <person name="Barry K."/>
            <person name="Grigoriev I.V."/>
            <person name="Crous P."/>
            <person name="Smith M.E."/>
        </authorList>
    </citation>
    <scope>NUCLEOTIDE SEQUENCE</scope>
    <source>
        <strain evidence="3">NRRL 1566</strain>
    </source>
</reference>
<feature type="compositionally biased region" description="Low complexity" evidence="1">
    <location>
        <begin position="295"/>
        <end position="306"/>
    </location>
</feature>
<protein>
    <recommendedName>
        <fullName evidence="5">Vacuolar membrane protein</fullName>
    </recommendedName>
</protein>
<feature type="region of interest" description="Disordered" evidence="1">
    <location>
        <begin position="288"/>
        <end position="327"/>
    </location>
</feature>
<feature type="transmembrane region" description="Helical" evidence="2">
    <location>
        <begin position="187"/>
        <end position="206"/>
    </location>
</feature>
<dbReference type="OrthoDB" id="431202at2759"/>
<proteinExistence type="predicted"/>
<feature type="transmembrane region" description="Helical" evidence="2">
    <location>
        <begin position="90"/>
        <end position="111"/>
    </location>
</feature>